<reference evidence="1" key="1">
    <citation type="submission" date="2019-08" db="EMBL/GenBank/DDBJ databases">
        <authorList>
            <person name="Kucharzyk K."/>
            <person name="Murdoch R.W."/>
            <person name="Higgins S."/>
            <person name="Loffler F."/>
        </authorList>
    </citation>
    <scope>NUCLEOTIDE SEQUENCE</scope>
</reference>
<name>A0A645JCN9_9ZZZZ</name>
<sequence>MITRDGYMHDPDKWFLQISAHVEDGYQGQFTNLVGALNGPVESLFGKDWYEILRTVYFDSKEEAQAVLATLKAGQTYTVTLDKNSNIQIENDITKVFR</sequence>
<dbReference type="EMBL" id="VSSQ01138162">
    <property type="protein sequence ID" value="MPN61485.1"/>
    <property type="molecule type" value="Genomic_DNA"/>
</dbReference>
<proteinExistence type="predicted"/>
<organism evidence="1">
    <name type="scientific">bioreactor metagenome</name>
    <dbReference type="NCBI Taxonomy" id="1076179"/>
    <lineage>
        <taxon>unclassified sequences</taxon>
        <taxon>metagenomes</taxon>
        <taxon>ecological metagenomes</taxon>
    </lineage>
</organism>
<dbReference type="AlphaFoldDB" id="A0A645JCN9"/>
<protein>
    <submittedName>
        <fullName evidence="1">Uncharacterized protein</fullName>
    </submittedName>
</protein>
<gene>
    <name evidence="1" type="ORF">SDC9_209222</name>
</gene>
<evidence type="ECO:0000313" key="1">
    <source>
        <dbReference type="EMBL" id="MPN61485.1"/>
    </source>
</evidence>
<accession>A0A645JCN9</accession>
<comment type="caution">
    <text evidence="1">The sequence shown here is derived from an EMBL/GenBank/DDBJ whole genome shotgun (WGS) entry which is preliminary data.</text>
</comment>